<evidence type="ECO:0000259" key="2">
    <source>
        <dbReference type="Pfam" id="PF14222"/>
    </source>
</evidence>
<feature type="domain" description="Cell morphogenesis protein C-terminal" evidence="3">
    <location>
        <begin position="1970"/>
        <end position="2214"/>
    </location>
</feature>
<dbReference type="InterPro" id="IPR029473">
    <property type="entry name" value="MOR2-PAG1_mid"/>
</dbReference>
<feature type="region of interest" description="Disordered" evidence="1">
    <location>
        <begin position="1232"/>
        <end position="1252"/>
    </location>
</feature>
<dbReference type="HOGENOM" id="CLU_000325_1_1_1"/>
<evidence type="ECO:0000256" key="1">
    <source>
        <dbReference type="SAM" id="MobiDB-lite"/>
    </source>
</evidence>
<evidence type="ECO:0000259" key="4">
    <source>
        <dbReference type="Pfam" id="PF14228"/>
    </source>
</evidence>
<dbReference type="GeneID" id="25988547"/>
<sequence length="2603" mass="285338">MTEAIVIPDFDDDDDLTLPSFGRSAFGTGTASSSPEPDVYAPPPQRSESAMSFDPPSSTRFFGSLPRPGTSKGASGLGQSASSHDLGLDPPPVARLGKFSNGSSSSLLAHGPHGSGSGPSLLSTRKGSFASLKNVFKSQDKQSMPAVPPMPSSQSYAQQGQPGYPALRNPFSRFDTPPSPPSGTSSVSTRPRERTKLSQSHVSQHSTVAPSVHYNERKQSVATLGSSHRSYGGRSNTSGGSSNFRAEDYPMPAMPSGPYRSAPSRAGRQGSDTSGLGSFGKKSSISGIHMVEAFESFGKTPAEEALKVVFHSFRELAEKKMKKVTSKPLGVDSTFDDTLNQLANCSRRHARRVLDVLSSWCRVQCEPMIAAEVRNQLKQSMVQLRPDEAAYILNSRKTSAAKYMYYRALFGIVQSVPPQDLGEDVALNLENAAFNLFKSERPDDYIRKDLSNLLVDFLGELSNSRFLTVSERFTHEIGTLNAAAPKDLDARVEHILKGVRHLKLKVYPDDNLEMASEFLQTLSVFFVNAHGNSLKSAFAETFTHLLHPVIESATAEVNHPLWSKAVATVLQRAMVMASKPRYWNVAFPLVVVALSVSPREVFMEHWQACIDSISSKTKDRTSRAVGMNAFVRLLWVYLNRCPESSTSTRRRLEGLLRNHFPVNTGQLLPTDLPLDPFVAILHYVMARQFDFGQELVAEFLLDCVPPRAADGSAGEVMFPERAYVAVQAATKTLECLAANNPVSLPKSADFTTFDFDAIDCPNLPESIHNIPEADEFLKRCGPMIINVLLSCDRTVGSVLLSGDTVTIAAHASSAGWEGSGEQVTRKHGDVHVGYPKQNESTFRLLAAVLETLPFLLPTSNVTSSNDNIINILCRATFSADPMVCDVASRTMRRVAQDPEIGRSLVDRYRQFIFETRHVFRDQFIGTRLLESQLVRVVKVWVDVLETLATHQRSMENPVPFDAEYVNKVDGAGLFLLCSSSQNLRQLALPVFAAARDFTGEARGPSEPFRYSRVLLEKPPISCVLQMYEGTVEESDYIALSRLAAFTEQDRARLAAIRVPKLIQHIAESQQSKDAALWAVILPAFIGKVYDSLPNSVVELRSVLASTVVRNISHLSSVANSRNPRLHTNPSAVNRTTSDPAILADQWRLYFSVLCAVVDPTKSLPTPRKLDATMSPEVVISPAIFPFLIRVMESEDKRFQDAAVYSLGSIRLPALSQLSEALLYHVRRLYDQNGSRNEPRGQTRESPTMRRPSLSGVQWTAAAHVFRLVSPLIIDGRSPNHLANLSNLIGFVKITFNLLAEPLVQVDYDLQSLRRYFCIVVDNLSTALGQLGGSDRFFSPDTRAGIFKLCYDWCNVGRRPDIAKARVSHTLQQAADSYRGDDKAQYVDVLQSKMKLLSAASAEAMASLCLGRLISAPETVPSQTDHIVDPLMVLRWIRGMFQTSQSSNHDTARKALSALIKYNWDVPRLSDEVLHQSFGEGEHFSLDASFFGILADVISDGTIKLPPAQRACLSLSKLGHPVAAVRQRAFQLAVWLFDDPDDQLSVSGLLPLVGSAAPNVYRSAQLEMATKLANLYPQLAFPFLTECTKRLGQLEAPRRQATLSILPPFLKVLELEADTSELGPEEIALEHQSLLNIMYLVVRFSADHLDEVREILLSFAGTGQSRNTRALIKFLFEQGAKRGSPDFVQHAQQIIAALANSPVGDVIFEEICSFVHPSDMASAAQTDVPESPNTSLANLDALFTSTLRTKPLSQGQMALLFAGELLPHRLSDPSLRTRLPTLLHVAFIHCDDPNTSMRESAQAVLFQVLRAWISDHTNIQNMPPAERAEIWNGAEMMTNKLSRHKADLFWSYDDAGSSQTFAHAPTPMSTLLFKILGIFQQLQPTLRKQWGTLALNWATSCTIRHLACRSFQVFRVLALDITPRMVSDVLARLSSTIASSSPEIQAFNNELLRTFACIVRSKSEDEMRNFPQIFWCAVACLTTPYEAEFNEVVDLLSHTLDKANLADPAVVSHLVSFRPSDLTGPPPHLQSLLLMGLRSSTTDMMTFDVLRRLTSVPSSELIDEEDGRLLHGFAAALPWMLHSTDLGEPNEELAGMATDLADIAERRGNASLARLLTSFARNRFRAKDDFIRQAAQLLRDFLKSQPLELVTILLGFTLNHNDWMREKSLQILKLVLAYPEAGPALSPHARELSRPLLRLVSTKHVSSALEVLDLPPFNNIDASGPDTTDPIFGPIESSGWSVPNASERSEVTRSNVQAVFNTCAVESRAASAHFSVLQFSDLANGKNGSNPNIDGKGHMKSVNASNSDAWPSNGSLIEMPSPPVSVPDNASMGDLVGALHSLNLFFDDSLDQPSNGTTSPLQTRRKNFGSFGRASSSESLAMPMQDPRVRAIMTRGTRSPTAHLQDSAYKATAAARSTESFATAVSDGYYTVPGEGPVAASSAPVVGGYNAYSSSRAGSRMGDRANDNLNVTGHAPHNPSFSSESEFDLNPSAEQFWLDEHPPNGVNGLIRPWEDEQNRNHPNPTSTLSTPTTTTFSATPTSTSTAATTIETTPSRSPPACPHFLPSHTCKPNLALELTAHADGLLCRANRVPHARVLGTATAQ</sequence>
<feature type="region of interest" description="Disordered" evidence="1">
    <location>
        <begin position="2349"/>
        <end position="2382"/>
    </location>
</feature>
<feature type="compositionally biased region" description="Low complexity" evidence="1">
    <location>
        <begin position="102"/>
        <end position="123"/>
    </location>
</feature>
<reference evidence="5 6" key="1">
    <citation type="journal article" date="2012" name="Eukaryot. Cell">
        <title>Draft genome sequence of CBS 2479, the standard type strain of Trichosporon asahii.</title>
        <authorList>
            <person name="Yang R.Y."/>
            <person name="Li H.T."/>
            <person name="Zhu H."/>
            <person name="Zhou G.P."/>
            <person name="Wang M."/>
            <person name="Wang L."/>
        </authorList>
    </citation>
    <scope>NUCLEOTIDE SEQUENCE [LARGE SCALE GENOMIC DNA]</scope>
    <source>
        <strain evidence="6">ATCC 90039 / CBS 2479 / JCM 2466 / KCTC 7840 / NCYC 2677 / UAMH 7654</strain>
    </source>
</reference>
<name>J5QAS8_TRIAS</name>
<dbReference type="InterPro" id="IPR025614">
    <property type="entry name" value="Cell_morpho_N"/>
</dbReference>
<dbReference type="KEGG" id="tasa:A1Q1_05035"/>
<evidence type="ECO:0000313" key="6">
    <source>
        <dbReference type="Proteomes" id="UP000002748"/>
    </source>
</evidence>
<dbReference type="Pfam" id="PF14225">
    <property type="entry name" value="MOR2-PAG1_C"/>
    <property type="match status" value="1"/>
</dbReference>
<dbReference type="GO" id="GO:0030427">
    <property type="term" value="C:site of polarized growth"/>
    <property type="evidence" value="ECO:0007669"/>
    <property type="project" value="TreeGrafter"/>
</dbReference>
<dbReference type="RefSeq" id="XP_014177317.1">
    <property type="nucleotide sequence ID" value="XM_014321842.1"/>
</dbReference>
<gene>
    <name evidence="5" type="ORF">A1Q1_05035</name>
</gene>
<dbReference type="PANTHER" id="PTHR12295">
    <property type="entry name" value="FURRY-RELATED"/>
    <property type="match status" value="1"/>
</dbReference>
<feature type="compositionally biased region" description="Polar residues" evidence="1">
    <location>
        <begin position="197"/>
        <end position="209"/>
    </location>
</feature>
<feature type="compositionally biased region" description="Polar residues" evidence="1">
    <location>
        <begin position="46"/>
        <end position="61"/>
    </location>
</feature>
<dbReference type="Pfam" id="PF14222">
    <property type="entry name" value="MOR2-PAG1_N"/>
    <property type="match status" value="1"/>
</dbReference>
<dbReference type="InterPro" id="IPR016024">
    <property type="entry name" value="ARM-type_fold"/>
</dbReference>
<dbReference type="VEuPathDB" id="FungiDB:A1Q1_05035"/>
<dbReference type="OrthoDB" id="6287725at2759"/>
<dbReference type="GO" id="GO:0000902">
    <property type="term" value="P:cell morphogenesis"/>
    <property type="evidence" value="ECO:0007669"/>
    <property type="project" value="InterPro"/>
</dbReference>
<feature type="region of interest" description="Disordered" evidence="1">
    <location>
        <begin position="2507"/>
        <end position="2559"/>
    </location>
</feature>
<evidence type="ECO:0000313" key="5">
    <source>
        <dbReference type="EMBL" id="EJT46388.1"/>
    </source>
</evidence>
<dbReference type="Pfam" id="PF14228">
    <property type="entry name" value="MOR2-PAG1_mid"/>
    <property type="match status" value="2"/>
</dbReference>
<dbReference type="SUPFAM" id="SSF48371">
    <property type="entry name" value="ARM repeat"/>
    <property type="match status" value="1"/>
</dbReference>
<feature type="compositionally biased region" description="Polar residues" evidence="1">
    <location>
        <begin position="152"/>
        <end position="161"/>
    </location>
</feature>
<organism evidence="5 6">
    <name type="scientific">Trichosporon asahii var. asahii (strain ATCC 90039 / CBS 2479 / JCM 2466 / KCTC 7840 / NBRC 103889/ NCYC 2677 / UAMH 7654)</name>
    <name type="common">Yeast</name>
    <dbReference type="NCBI Taxonomy" id="1186058"/>
    <lineage>
        <taxon>Eukaryota</taxon>
        <taxon>Fungi</taxon>
        <taxon>Dikarya</taxon>
        <taxon>Basidiomycota</taxon>
        <taxon>Agaricomycotina</taxon>
        <taxon>Tremellomycetes</taxon>
        <taxon>Trichosporonales</taxon>
        <taxon>Trichosporonaceae</taxon>
        <taxon>Trichosporon</taxon>
    </lineage>
</organism>
<comment type="caution">
    <text evidence="5">The sequence shown here is derived from an EMBL/GenBank/DDBJ whole genome shotgun (WGS) entry which is preliminary data.</text>
</comment>
<accession>J5QAS8</accession>
<feature type="compositionally biased region" description="Low complexity" evidence="1">
    <location>
        <begin position="2523"/>
        <end position="2554"/>
    </location>
</feature>
<feature type="domain" description="Cell morphogenesis central region" evidence="4">
    <location>
        <begin position="967"/>
        <end position="1355"/>
    </location>
</feature>
<dbReference type="Proteomes" id="UP000002748">
    <property type="component" value="Unassembled WGS sequence"/>
</dbReference>
<feature type="compositionally biased region" description="Low complexity" evidence="1">
    <location>
        <begin position="229"/>
        <end position="243"/>
    </location>
</feature>
<protein>
    <submittedName>
        <fullName evidence="5">Cell polarity protein</fullName>
    </submittedName>
</protein>
<feature type="domain" description="Cell morphogenesis protein N-terminal" evidence="2">
    <location>
        <begin position="396"/>
        <end position="946"/>
    </location>
</feature>
<dbReference type="GO" id="GO:0005938">
    <property type="term" value="C:cell cortex"/>
    <property type="evidence" value="ECO:0007669"/>
    <property type="project" value="TreeGrafter"/>
</dbReference>
<dbReference type="InterPro" id="IPR025481">
    <property type="entry name" value="Cell_Morphogen_C"/>
</dbReference>
<feature type="domain" description="Cell morphogenesis central region" evidence="4">
    <location>
        <begin position="1749"/>
        <end position="1939"/>
    </location>
</feature>
<proteinExistence type="predicted"/>
<dbReference type="EMBL" id="ALBS01000295">
    <property type="protein sequence ID" value="EJT46388.1"/>
    <property type="molecule type" value="Genomic_DNA"/>
</dbReference>
<dbReference type="PANTHER" id="PTHR12295:SF30">
    <property type="entry name" value="PROTEIN FURRY"/>
    <property type="match status" value="1"/>
</dbReference>
<dbReference type="InterPro" id="IPR039867">
    <property type="entry name" value="Furry/Tao3/Mor2"/>
</dbReference>
<evidence type="ECO:0000259" key="3">
    <source>
        <dbReference type="Pfam" id="PF14225"/>
    </source>
</evidence>
<feature type="region of interest" description="Disordered" evidence="1">
    <location>
        <begin position="1"/>
        <end position="279"/>
    </location>
</feature>
<feature type="compositionally biased region" description="Polar residues" evidence="1">
    <location>
        <begin position="2350"/>
        <end position="2361"/>
    </location>
</feature>